<gene>
    <name evidence="1" type="ORF">HMPREF0010_01406</name>
</gene>
<evidence type="ECO:0000313" key="2">
    <source>
        <dbReference type="Proteomes" id="UP000005740"/>
    </source>
</evidence>
<proteinExistence type="predicted"/>
<evidence type="ECO:0000313" key="1">
    <source>
        <dbReference type="EMBL" id="EEX04012.1"/>
    </source>
</evidence>
<dbReference type="BioCyc" id="ABAU575584-HMP:GM69-1422-MONOMER"/>
<dbReference type="AlphaFoldDB" id="D0C9U3"/>
<name>D0C9U3_ACIB2</name>
<dbReference type="EMBL" id="GG704573">
    <property type="protein sequence ID" value="EEX04012.1"/>
    <property type="molecule type" value="Genomic_DNA"/>
</dbReference>
<protein>
    <submittedName>
        <fullName evidence="1">Uncharacterized protein</fullName>
    </submittedName>
</protein>
<organism evidence="1 2">
    <name type="scientific">Acinetobacter baumannii (strain ATCC 19606 / DSM 30007 / JCM 6841 / CCUG 19606 / CIP 70.34 / NBRC 109757 / NCIMB 12457 / NCTC 12156 / 81)</name>
    <dbReference type="NCBI Taxonomy" id="575584"/>
    <lineage>
        <taxon>Bacteria</taxon>
        <taxon>Pseudomonadati</taxon>
        <taxon>Pseudomonadota</taxon>
        <taxon>Gammaproteobacteria</taxon>
        <taxon>Moraxellales</taxon>
        <taxon>Moraxellaceae</taxon>
        <taxon>Acinetobacter</taxon>
        <taxon>Acinetobacter calcoaceticus/baumannii complex</taxon>
    </lineage>
</organism>
<sequence length="214" mass="25446">MLWEVYMTIEYDEFDYELSRYFRETYKSDSRIANDILNLVDLIGIQDIQLFHECMTNIYENKITPQVVSIFEKNENEIIEKIRDASKIKMEDYAYISLSDAYTTYQVCSYIFNKETPPTNEDIGFAMDSFDRIYKDIGIVYSHIVSDLNVFNKIQSLGGRTRAKKYDTYKSEIFREWEKGAFHSYSRCARDFSSKFDLNPKTIELWLSKKYSKS</sequence>
<accession>D0C9U3</accession>
<dbReference type="Proteomes" id="UP000005740">
    <property type="component" value="Unassembled WGS sequence"/>
</dbReference>
<reference evidence="2" key="1">
    <citation type="journal article" date="2012" name="PLoS ONE">
        <title>The success of Acinetobacter species; genetic, metabolic and virulence attributes.</title>
        <authorList>
            <person name="Peleg A.Y."/>
            <person name="de Breij A."/>
            <person name="Adams M.D."/>
            <person name="Cerqueira G.M."/>
            <person name="Mocali S."/>
            <person name="Galardini M."/>
            <person name="Nibbering P.H."/>
            <person name="Earl A.M."/>
            <person name="Ward D.V."/>
            <person name="Paterson D.L."/>
            <person name="Seifert H."/>
            <person name="Dijkshoorn L."/>
        </authorList>
    </citation>
    <scope>NUCLEOTIDE SEQUENCE [LARGE SCALE GENOMIC DNA]</scope>
    <source>
        <strain evidence="2">ATCC 19606 / DSM 30007 / JCM 6841 / CCUG 19606 / CIP 70.34 / NBRC 109757 / NCIMB 12457 / NCTC 12156 / 81</strain>
    </source>
</reference>